<dbReference type="InterPro" id="IPR005814">
    <property type="entry name" value="Aminotrans_3"/>
</dbReference>
<dbReference type="SUPFAM" id="SSF53383">
    <property type="entry name" value="PLP-dependent transferases"/>
    <property type="match status" value="1"/>
</dbReference>
<dbReference type="Gene3D" id="3.90.1150.10">
    <property type="entry name" value="Aspartate Aminotransferase, domain 1"/>
    <property type="match status" value="1"/>
</dbReference>
<organism evidence="7">
    <name type="scientific">Alsobacter sp. KACC 23698</name>
    <dbReference type="NCBI Taxonomy" id="3149229"/>
    <lineage>
        <taxon>Bacteria</taxon>
        <taxon>Pseudomonadati</taxon>
        <taxon>Pseudomonadota</taxon>
        <taxon>Alphaproteobacteria</taxon>
        <taxon>Hyphomicrobiales</taxon>
        <taxon>Alsobacteraceae</taxon>
        <taxon>Alsobacter</taxon>
    </lineage>
</organism>
<dbReference type="FunFam" id="3.40.640.10:FF:000014">
    <property type="entry name" value="Adenosylmethionine-8-amino-7-oxononanoate aminotransferase, probable"/>
    <property type="match status" value="1"/>
</dbReference>
<gene>
    <name evidence="7" type="ORF">ABEG18_02555</name>
</gene>
<proteinExistence type="inferred from homology"/>
<dbReference type="Gene3D" id="3.40.640.10">
    <property type="entry name" value="Type I PLP-dependent aspartate aminotransferase-like (Major domain)"/>
    <property type="match status" value="1"/>
</dbReference>
<reference evidence="7" key="1">
    <citation type="submission" date="2024-05" db="EMBL/GenBank/DDBJ databases">
        <authorList>
            <person name="Kim S."/>
            <person name="Heo J."/>
            <person name="Choi H."/>
            <person name="Choi Y."/>
            <person name="Kwon S.-W."/>
            <person name="Kim Y."/>
        </authorList>
    </citation>
    <scope>NUCLEOTIDE SEQUENCE</scope>
    <source>
        <strain evidence="7">KACC 23698</strain>
    </source>
</reference>
<evidence type="ECO:0000256" key="6">
    <source>
        <dbReference type="RuleBase" id="RU003560"/>
    </source>
</evidence>
<name>A0AAU7JHL4_9HYPH</name>
<dbReference type="PANTHER" id="PTHR42684:SF1">
    <property type="entry name" value="BETA-ALANINE--PYRUVATE AMINOTRANSFERASE"/>
    <property type="match status" value="1"/>
</dbReference>
<comment type="similarity">
    <text evidence="2 6">Belongs to the class-III pyridoxal-phosphate-dependent aminotransferase family.</text>
</comment>
<dbReference type="InterPro" id="IPR049704">
    <property type="entry name" value="Aminotrans_3_PPA_site"/>
</dbReference>
<dbReference type="InterPro" id="IPR015421">
    <property type="entry name" value="PyrdxlP-dep_Trfase_major"/>
</dbReference>
<dbReference type="InterPro" id="IPR015422">
    <property type="entry name" value="PyrdxlP-dep_Trfase_small"/>
</dbReference>
<dbReference type="GO" id="GO:0030170">
    <property type="term" value="F:pyridoxal phosphate binding"/>
    <property type="evidence" value="ECO:0007669"/>
    <property type="project" value="InterPro"/>
</dbReference>
<dbReference type="GO" id="GO:0009102">
    <property type="term" value="P:biotin biosynthetic process"/>
    <property type="evidence" value="ECO:0007669"/>
    <property type="project" value="TreeGrafter"/>
</dbReference>
<dbReference type="CDD" id="cd00610">
    <property type="entry name" value="OAT_like"/>
    <property type="match status" value="1"/>
</dbReference>
<dbReference type="Pfam" id="PF00202">
    <property type="entry name" value="Aminotran_3"/>
    <property type="match status" value="1"/>
</dbReference>
<dbReference type="AlphaFoldDB" id="A0AAU7JHL4"/>
<protein>
    <submittedName>
        <fullName evidence="7">Aspartate aminotransferase family protein</fullName>
    </submittedName>
</protein>
<keyword evidence="3 7" id="KW-0032">Aminotransferase</keyword>
<dbReference type="InterPro" id="IPR015424">
    <property type="entry name" value="PyrdxlP-dep_Trfase"/>
</dbReference>
<dbReference type="RefSeq" id="WP_406856531.1">
    <property type="nucleotide sequence ID" value="NZ_CP157484.1"/>
</dbReference>
<dbReference type="GO" id="GO:0004015">
    <property type="term" value="F:adenosylmethionine-8-amino-7-oxononanoate transaminase activity"/>
    <property type="evidence" value="ECO:0007669"/>
    <property type="project" value="TreeGrafter"/>
</dbReference>
<evidence type="ECO:0000256" key="4">
    <source>
        <dbReference type="ARBA" id="ARBA00022679"/>
    </source>
</evidence>
<keyword evidence="4" id="KW-0808">Transferase</keyword>
<dbReference type="PROSITE" id="PS00600">
    <property type="entry name" value="AA_TRANSFER_CLASS_3"/>
    <property type="match status" value="1"/>
</dbReference>
<sequence>MSLAHDHLSGRDAAPNDLDAFWLPFTANRSFKQNPRMIAGAKDMHYITPEGRKILDGVAGLWCCNAGHGRQPIVEAIQKQAAELDFAPTFQFGHPKAFQLASRIAALAPADLDHVFFANSGSEAVDTALKIALAYWNVKGQGSRTRLIGRERGYHGVGFGGISVGGIVNNRKFFGSLLAGVDHLPHTYNRQEQAFTKGEPEWGAHLADDLERIVTLHDASTIAAVIVEPMAGSTGVLPPPKGYLKRLREICDKHGILLIFDEVISGFGRLGCAFAAERYGVVPDMITFAKAVNSGTVPMGGVIARKGIYDAFMNGPDNAIELFHGYTYSGHPLAAAAGLATLDLYRDENLFERSKAMEPKWIDAIMTLKGLPNVLDIRAVGMVGAIDLASRPDAVGKRAFEAMDRAFRDHDLMIRITGETIAVTPPLIISEDQIGELVDKLGKVIRAVA</sequence>
<dbReference type="EMBL" id="CP157484">
    <property type="protein sequence ID" value="XBO39685.1"/>
    <property type="molecule type" value="Genomic_DNA"/>
</dbReference>
<keyword evidence="5 6" id="KW-0663">Pyridoxal phosphate</keyword>
<dbReference type="PANTHER" id="PTHR42684">
    <property type="entry name" value="ADENOSYLMETHIONINE-8-AMINO-7-OXONONANOATE AMINOTRANSFERASE"/>
    <property type="match status" value="1"/>
</dbReference>
<accession>A0AAU7JHL4</accession>
<evidence type="ECO:0000256" key="2">
    <source>
        <dbReference type="ARBA" id="ARBA00008954"/>
    </source>
</evidence>
<comment type="cofactor">
    <cofactor evidence="1">
        <name>pyridoxal 5'-phosphate</name>
        <dbReference type="ChEBI" id="CHEBI:597326"/>
    </cofactor>
</comment>
<evidence type="ECO:0000256" key="1">
    <source>
        <dbReference type="ARBA" id="ARBA00001933"/>
    </source>
</evidence>
<evidence type="ECO:0000256" key="5">
    <source>
        <dbReference type="ARBA" id="ARBA00022898"/>
    </source>
</evidence>
<evidence type="ECO:0000313" key="7">
    <source>
        <dbReference type="EMBL" id="XBO39685.1"/>
    </source>
</evidence>
<evidence type="ECO:0000256" key="3">
    <source>
        <dbReference type="ARBA" id="ARBA00022576"/>
    </source>
</evidence>